<reference evidence="1" key="3">
    <citation type="submission" date="2023-05" db="EMBL/GenBank/DDBJ databases">
        <authorList>
            <person name="Smith C.H."/>
        </authorList>
    </citation>
    <scope>NUCLEOTIDE SEQUENCE</scope>
    <source>
        <strain evidence="1">CHS0354</strain>
        <tissue evidence="1">Mantle</tissue>
    </source>
</reference>
<feature type="non-terminal residue" evidence="1">
    <location>
        <position position="1"/>
    </location>
</feature>
<dbReference type="AlphaFoldDB" id="A0AAE0S772"/>
<dbReference type="Proteomes" id="UP001195483">
    <property type="component" value="Unassembled WGS sequence"/>
</dbReference>
<evidence type="ECO:0000313" key="2">
    <source>
        <dbReference type="Proteomes" id="UP001195483"/>
    </source>
</evidence>
<proteinExistence type="predicted"/>
<reference evidence="1" key="2">
    <citation type="journal article" date="2021" name="Genome Biol. Evol.">
        <title>Developing a high-quality reference genome for a parasitic bivalve with doubly uniparental inheritance (Bivalvia: Unionida).</title>
        <authorList>
            <person name="Smith C.H."/>
        </authorList>
    </citation>
    <scope>NUCLEOTIDE SEQUENCE</scope>
    <source>
        <strain evidence="1">CHS0354</strain>
        <tissue evidence="1">Mantle</tissue>
    </source>
</reference>
<reference evidence="1" key="1">
    <citation type="journal article" date="2021" name="Genome Biol. Evol.">
        <title>A High-Quality Reference Genome for a Parasitic Bivalve with Doubly Uniparental Inheritance (Bivalvia: Unionida).</title>
        <authorList>
            <person name="Smith C.H."/>
        </authorList>
    </citation>
    <scope>NUCLEOTIDE SEQUENCE</scope>
    <source>
        <strain evidence="1">CHS0354</strain>
    </source>
</reference>
<name>A0AAE0S772_9BIVA</name>
<organism evidence="1 2">
    <name type="scientific">Potamilus streckersoni</name>
    <dbReference type="NCBI Taxonomy" id="2493646"/>
    <lineage>
        <taxon>Eukaryota</taxon>
        <taxon>Metazoa</taxon>
        <taxon>Spiralia</taxon>
        <taxon>Lophotrochozoa</taxon>
        <taxon>Mollusca</taxon>
        <taxon>Bivalvia</taxon>
        <taxon>Autobranchia</taxon>
        <taxon>Heteroconchia</taxon>
        <taxon>Palaeoheterodonta</taxon>
        <taxon>Unionida</taxon>
        <taxon>Unionoidea</taxon>
        <taxon>Unionidae</taxon>
        <taxon>Ambleminae</taxon>
        <taxon>Lampsilini</taxon>
        <taxon>Potamilus</taxon>
    </lineage>
</organism>
<gene>
    <name evidence="1" type="ORF">CHS0354_016906</name>
</gene>
<sequence>MSETADSPVVKCSGILCINNRLWEWIQANSTGVAAFLNQASIPGFEGGSKPIQLHQYLALRVDPSQFNWCDRFPEASINTLLYGWIQANSTGVTASLNQASIPGFEGGSKPIQPHQYLALRVDPSHFNWCGHSWYHVSIP</sequence>
<dbReference type="EMBL" id="JAEAOA010001038">
    <property type="protein sequence ID" value="KAK3586482.1"/>
    <property type="molecule type" value="Genomic_DNA"/>
</dbReference>
<comment type="caution">
    <text evidence="1">The sequence shown here is derived from an EMBL/GenBank/DDBJ whole genome shotgun (WGS) entry which is preliminary data.</text>
</comment>
<keyword evidence="2" id="KW-1185">Reference proteome</keyword>
<evidence type="ECO:0000313" key="1">
    <source>
        <dbReference type="EMBL" id="KAK3586482.1"/>
    </source>
</evidence>
<protein>
    <submittedName>
        <fullName evidence="1">Uncharacterized protein</fullName>
    </submittedName>
</protein>
<accession>A0AAE0S772</accession>